<dbReference type="EMBL" id="CAXHTA020000019">
    <property type="protein sequence ID" value="CAL5229112.1"/>
    <property type="molecule type" value="Genomic_DNA"/>
</dbReference>
<proteinExistence type="predicted"/>
<keyword evidence="2" id="KW-0472">Membrane</keyword>
<organism evidence="3 4">
    <name type="scientific">Coccomyxa viridis</name>
    <dbReference type="NCBI Taxonomy" id="1274662"/>
    <lineage>
        <taxon>Eukaryota</taxon>
        <taxon>Viridiplantae</taxon>
        <taxon>Chlorophyta</taxon>
        <taxon>core chlorophytes</taxon>
        <taxon>Trebouxiophyceae</taxon>
        <taxon>Trebouxiophyceae incertae sedis</taxon>
        <taxon>Coccomyxaceae</taxon>
        <taxon>Coccomyxa</taxon>
    </lineage>
</organism>
<dbReference type="PANTHER" id="PTHR48125">
    <property type="entry name" value="LP07818P1"/>
    <property type="match status" value="1"/>
</dbReference>
<dbReference type="CDD" id="cd12087">
    <property type="entry name" value="TM_EGFR-like"/>
    <property type="match status" value="1"/>
</dbReference>
<keyword evidence="2" id="KW-1133">Transmembrane helix</keyword>
<sequence length="610" mass="63514">MYSTYVNVISAQTSILLSRNVLQPQQLTESCLAGISAQNPVPPEQNPVYALLGGSDLEDYPACADLNNLVQMYYDVMILLRRAGAPASAPALSTAQRAPATAPLAAEAPALAPVWAPAPQPTPMCPIINYDGVDMPGDAACQLMMADVNQAIVSVIGQLVPVDPMVACGGLAGFGGVCGQIMSIMVAAELDDTPAVEDMQEFGFTDPAQCPACVQYLKKESILDALLELSDQIMMAPAPAPTPDAEAQHTAPAMAPAPAVLPPAASPASGPLPDPCAPRPVPTLVAPRYSSTTMVSFQLSFPVGYTPPSCAPGCLLSLGCGEASLNPDLEGYSFSSPANPAVQPNGNYPLTLYFPSAAQYPAPGFEPPIITSCVSYVAQPCDNTALTALGDITFDATRPTLTISKVSEQYGDPTTSTRKLQQTASSQPLFALMLFNFSKAVGNFSADDILLNGGTVTEIIPVPDTYEYFVWVQVTSGTASLHIAINPGSLTDAAGNILYSDPTSPQIFTIVSSNGQYSGIITYPSPPPPPSTVSAMATAAARLLSKGAIAGIVIGVFFGVLIIVVIMAVTFGILRRRRTLQRESDIVTSSKMPPPKTVNFSGPPGPGKSA</sequence>
<dbReference type="PANTHER" id="PTHR48125:SF10">
    <property type="entry name" value="OS12G0136300 PROTEIN"/>
    <property type="match status" value="1"/>
</dbReference>
<feature type="region of interest" description="Disordered" evidence="1">
    <location>
        <begin position="583"/>
        <end position="610"/>
    </location>
</feature>
<feature type="compositionally biased region" description="Low complexity" evidence="1">
    <location>
        <begin position="243"/>
        <end position="258"/>
    </location>
</feature>
<dbReference type="Proteomes" id="UP001497392">
    <property type="component" value="Unassembled WGS sequence"/>
</dbReference>
<evidence type="ECO:0000313" key="4">
    <source>
        <dbReference type="Proteomes" id="UP001497392"/>
    </source>
</evidence>
<gene>
    <name evidence="3" type="primary">g12376</name>
    <name evidence="3" type="ORF">VP750_LOCUS11018</name>
</gene>
<evidence type="ECO:0000256" key="1">
    <source>
        <dbReference type="SAM" id="MobiDB-lite"/>
    </source>
</evidence>
<name>A0ABP1GCV6_9CHLO</name>
<keyword evidence="2" id="KW-0812">Transmembrane</keyword>
<evidence type="ECO:0000256" key="2">
    <source>
        <dbReference type="SAM" id="Phobius"/>
    </source>
</evidence>
<comment type="caution">
    <text evidence="3">The sequence shown here is derived from an EMBL/GenBank/DDBJ whole genome shotgun (WGS) entry which is preliminary data.</text>
</comment>
<feature type="region of interest" description="Disordered" evidence="1">
    <location>
        <begin position="240"/>
        <end position="275"/>
    </location>
</feature>
<keyword evidence="4" id="KW-1185">Reference proteome</keyword>
<protein>
    <submittedName>
        <fullName evidence="3">G12376 protein</fullName>
    </submittedName>
</protein>
<evidence type="ECO:0000313" key="3">
    <source>
        <dbReference type="EMBL" id="CAL5229112.1"/>
    </source>
</evidence>
<feature type="transmembrane region" description="Helical" evidence="2">
    <location>
        <begin position="548"/>
        <end position="574"/>
    </location>
</feature>
<feature type="compositionally biased region" description="Pro residues" evidence="1">
    <location>
        <begin position="259"/>
        <end position="275"/>
    </location>
</feature>
<reference evidence="3 4" key="1">
    <citation type="submission" date="2024-06" db="EMBL/GenBank/DDBJ databases">
        <authorList>
            <person name="Kraege A."/>
            <person name="Thomma B."/>
        </authorList>
    </citation>
    <scope>NUCLEOTIDE SEQUENCE [LARGE SCALE GENOMIC DNA]</scope>
</reference>
<accession>A0ABP1GCV6</accession>